<dbReference type="SUPFAM" id="SSF81342">
    <property type="entry name" value="Transmembrane di-heme cytochromes"/>
    <property type="match status" value="1"/>
</dbReference>
<evidence type="ECO:0000256" key="2">
    <source>
        <dbReference type="ARBA" id="ARBA00022475"/>
    </source>
</evidence>
<protein>
    <recommendedName>
        <fullName evidence="8">Cytochrome b561 bacterial/Ni-hydrogenase domain-containing protein</fullName>
    </recommendedName>
</protein>
<dbReference type="InterPro" id="IPR051542">
    <property type="entry name" value="Hydrogenase_cytochrome"/>
</dbReference>
<feature type="region of interest" description="Disordered" evidence="6">
    <location>
        <begin position="217"/>
        <end position="243"/>
    </location>
</feature>
<feature type="transmembrane region" description="Helical" evidence="7">
    <location>
        <begin position="103"/>
        <end position="126"/>
    </location>
</feature>
<dbReference type="InterPro" id="IPR016174">
    <property type="entry name" value="Di-haem_cyt_TM"/>
</dbReference>
<feature type="transmembrane region" description="Helical" evidence="7">
    <location>
        <begin position="20"/>
        <end position="36"/>
    </location>
</feature>
<evidence type="ECO:0000256" key="4">
    <source>
        <dbReference type="ARBA" id="ARBA00022989"/>
    </source>
</evidence>
<feature type="domain" description="Cytochrome b561 bacterial/Ni-hydrogenase" evidence="8">
    <location>
        <begin position="13"/>
        <end position="173"/>
    </location>
</feature>
<proteinExistence type="predicted"/>
<organism evidence="9 10">
    <name type="scientific">Rhodoferax lithotrophicus</name>
    <dbReference type="NCBI Taxonomy" id="2798804"/>
    <lineage>
        <taxon>Bacteria</taxon>
        <taxon>Pseudomonadati</taxon>
        <taxon>Pseudomonadota</taxon>
        <taxon>Betaproteobacteria</taxon>
        <taxon>Burkholderiales</taxon>
        <taxon>Comamonadaceae</taxon>
        <taxon>Rhodoferax</taxon>
    </lineage>
</organism>
<feature type="transmembrane region" description="Helical" evidence="7">
    <location>
        <begin position="138"/>
        <end position="160"/>
    </location>
</feature>
<evidence type="ECO:0000256" key="1">
    <source>
        <dbReference type="ARBA" id="ARBA00004651"/>
    </source>
</evidence>
<sequence length="243" mass="26742">MGTDAVGKTRILVWDAPTRVFHWLLALSFAGAYATSESDRLMGVHLTLGYTMVGLVAFRLIWGVIGTRHARFASFVRGPVAVARYASEMLSFKPKTSVGHNPLGALSIVLMLLSTLAIVYTGWVYFNGGSHSVKEIHEAAAGFMLVVVGVHVAGVIYASLTQGENLIGAMWSGYKQGLTKDKIRWSWWPLALLLMCCVLGFWYLQWQNPVMSTQRGSAYAHDGHGDHQSGNRVQHSWRSGDDD</sequence>
<dbReference type="InterPro" id="IPR011577">
    <property type="entry name" value="Cyt_b561_bac/Ni-Hgenase"/>
</dbReference>
<evidence type="ECO:0000256" key="6">
    <source>
        <dbReference type="SAM" id="MobiDB-lite"/>
    </source>
</evidence>
<accession>A0ABN6DBE5</accession>
<evidence type="ECO:0000313" key="10">
    <source>
        <dbReference type="Proteomes" id="UP000824366"/>
    </source>
</evidence>
<evidence type="ECO:0000256" key="5">
    <source>
        <dbReference type="ARBA" id="ARBA00023136"/>
    </source>
</evidence>
<dbReference type="Pfam" id="PF01292">
    <property type="entry name" value="Ni_hydr_CYTB"/>
    <property type="match status" value="1"/>
</dbReference>
<gene>
    <name evidence="9" type="ORF">MIZ03_4235</name>
</gene>
<dbReference type="EMBL" id="AP024238">
    <property type="protein sequence ID" value="BCO29320.1"/>
    <property type="molecule type" value="Genomic_DNA"/>
</dbReference>
<dbReference type="Proteomes" id="UP000824366">
    <property type="component" value="Chromosome"/>
</dbReference>
<feature type="transmembrane region" description="Helical" evidence="7">
    <location>
        <begin position="185"/>
        <end position="204"/>
    </location>
</feature>
<evidence type="ECO:0000256" key="3">
    <source>
        <dbReference type="ARBA" id="ARBA00022692"/>
    </source>
</evidence>
<keyword evidence="10" id="KW-1185">Reference proteome</keyword>
<comment type="subcellular location">
    <subcellularLocation>
        <location evidence="1">Cell membrane</location>
        <topology evidence="1">Multi-pass membrane protein</topology>
    </subcellularLocation>
</comment>
<dbReference type="Gene3D" id="1.20.950.20">
    <property type="entry name" value="Transmembrane di-heme cytochromes, Chain C"/>
    <property type="match status" value="1"/>
</dbReference>
<evidence type="ECO:0000313" key="9">
    <source>
        <dbReference type="EMBL" id="BCO29320.1"/>
    </source>
</evidence>
<dbReference type="PANTHER" id="PTHR30485">
    <property type="entry name" value="NI/FE-HYDROGENASE 1 B-TYPE CYTOCHROME SUBUNIT"/>
    <property type="match status" value="1"/>
</dbReference>
<feature type="transmembrane region" description="Helical" evidence="7">
    <location>
        <begin position="48"/>
        <end position="65"/>
    </location>
</feature>
<keyword evidence="3 7" id="KW-0812">Transmembrane</keyword>
<evidence type="ECO:0000259" key="8">
    <source>
        <dbReference type="Pfam" id="PF01292"/>
    </source>
</evidence>
<keyword evidence="5 7" id="KW-0472">Membrane</keyword>
<keyword evidence="4 7" id="KW-1133">Transmembrane helix</keyword>
<dbReference type="PANTHER" id="PTHR30485:SF2">
    <property type="entry name" value="BLL0597 PROTEIN"/>
    <property type="match status" value="1"/>
</dbReference>
<keyword evidence="2" id="KW-1003">Cell membrane</keyword>
<name>A0ABN6DBE5_9BURK</name>
<evidence type="ECO:0000256" key="7">
    <source>
        <dbReference type="SAM" id="Phobius"/>
    </source>
</evidence>
<dbReference type="RefSeq" id="WP_223905267.1">
    <property type="nucleotide sequence ID" value="NZ_AP024238.1"/>
</dbReference>
<reference evidence="9 10" key="1">
    <citation type="journal article" date="2021" name="Microbiol. Spectr.">
        <title>A Single Bacterium Capable of Oxidation and Reduction of Iron at Circumneutral pH.</title>
        <authorList>
            <person name="Kato S."/>
            <person name="Ohkuma M."/>
        </authorList>
    </citation>
    <scope>NUCLEOTIDE SEQUENCE [LARGE SCALE GENOMIC DNA]</scope>
    <source>
        <strain evidence="9 10">MIZ03</strain>
    </source>
</reference>